<evidence type="ECO:0000313" key="2">
    <source>
        <dbReference type="EMBL" id="KMO44620.1"/>
    </source>
</evidence>
<name>A0A0J6TBF7_9HYPH</name>
<feature type="region of interest" description="Disordered" evidence="1">
    <location>
        <begin position="1"/>
        <end position="26"/>
    </location>
</feature>
<sequence>MIVASSSAVASRDIRQVSSERSQDEEMIVSPDVSIAPTWASWASIRPPSSCTARASVRYPGMMRSSTLTSVSPSAQTSDQTTGVAPVICIPMPDLARWRW</sequence>
<dbReference type="Proteomes" id="UP000036449">
    <property type="component" value="Unassembled WGS sequence"/>
</dbReference>
<dbReference type="AlphaFoldDB" id="A0A0J6TBF7"/>
<proteinExistence type="predicted"/>
<dbReference type="EMBL" id="LABZ01000013">
    <property type="protein sequence ID" value="KMO44620.1"/>
    <property type="molecule type" value="Genomic_DNA"/>
</dbReference>
<evidence type="ECO:0000313" key="3">
    <source>
        <dbReference type="Proteomes" id="UP000036449"/>
    </source>
</evidence>
<gene>
    <name evidence="2" type="ORF">VQ03_02365</name>
</gene>
<reference evidence="2 3" key="1">
    <citation type="submission" date="2015-03" db="EMBL/GenBank/DDBJ databases">
        <title>Genome sequencing of Methylobacterium tarhaniae DSM 25844.</title>
        <authorList>
            <person name="Chaudhry V."/>
            <person name="Patil P.B."/>
        </authorList>
    </citation>
    <scope>NUCLEOTIDE SEQUENCE [LARGE SCALE GENOMIC DNA]</scope>
    <source>
        <strain evidence="2 3">DSM 25844</strain>
    </source>
</reference>
<organism evidence="2 3">
    <name type="scientific">Methylobacterium tarhaniae</name>
    <dbReference type="NCBI Taxonomy" id="1187852"/>
    <lineage>
        <taxon>Bacteria</taxon>
        <taxon>Pseudomonadati</taxon>
        <taxon>Pseudomonadota</taxon>
        <taxon>Alphaproteobacteria</taxon>
        <taxon>Hyphomicrobiales</taxon>
        <taxon>Methylobacteriaceae</taxon>
        <taxon>Methylobacterium</taxon>
    </lineage>
</organism>
<evidence type="ECO:0000256" key="1">
    <source>
        <dbReference type="SAM" id="MobiDB-lite"/>
    </source>
</evidence>
<keyword evidence="3" id="KW-1185">Reference proteome</keyword>
<comment type="caution">
    <text evidence="2">The sequence shown here is derived from an EMBL/GenBank/DDBJ whole genome shotgun (WGS) entry which is preliminary data.</text>
</comment>
<accession>A0A0J6TBF7</accession>
<protein>
    <submittedName>
        <fullName evidence="2">Uncharacterized protein</fullName>
    </submittedName>
</protein>